<name>A0ABQ0JRM2_9VIBR</name>
<sequence length="46" mass="5078">MSQLSSYFEFPVTVYYEDTDAGASSTIRTISISLNVPVPSYLEAKV</sequence>
<evidence type="ECO:0000313" key="1">
    <source>
        <dbReference type="EMBL" id="GAL31387.1"/>
    </source>
</evidence>
<dbReference type="Proteomes" id="UP000029223">
    <property type="component" value="Unassembled WGS sequence"/>
</dbReference>
<organism evidence="1 2">
    <name type="scientific">Vibrio variabilis</name>
    <dbReference type="NCBI Taxonomy" id="990271"/>
    <lineage>
        <taxon>Bacteria</taxon>
        <taxon>Pseudomonadati</taxon>
        <taxon>Pseudomonadota</taxon>
        <taxon>Gammaproteobacteria</taxon>
        <taxon>Vibrionales</taxon>
        <taxon>Vibrionaceae</taxon>
        <taxon>Vibrio</taxon>
    </lineage>
</organism>
<dbReference type="EMBL" id="BBMS01000158">
    <property type="protein sequence ID" value="GAL31387.1"/>
    <property type="molecule type" value="Genomic_DNA"/>
</dbReference>
<comment type="caution">
    <text evidence="1">The sequence shown here is derived from an EMBL/GenBank/DDBJ whole genome shotgun (WGS) entry which is preliminary data.</text>
</comment>
<evidence type="ECO:0000313" key="2">
    <source>
        <dbReference type="Proteomes" id="UP000029223"/>
    </source>
</evidence>
<proteinExistence type="predicted"/>
<gene>
    <name evidence="1" type="ORF">JCM19239_4506</name>
</gene>
<accession>A0ABQ0JRM2</accession>
<reference evidence="2" key="1">
    <citation type="submission" date="2014-09" db="EMBL/GenBank/DDBJ databases">
        <title>Vibrio variabilis JCM 19239. (C206) whole genome shotgun sequence.</title>
        <authorList>
            <person name="Sawabe T."/>
            <person name="Meirelles P."/>
            <person name="Nakanishi M."/>
            <person name="Sayaka M."/>
            <person name="Hattori M."/>
            <person name="Ohkuma M."/>
        </authorList>
    </citation>
    <scope>NUCLEOTIDE SEQUENCE [LARGE SCALE GENOMIC DNA]</scope>
    <source>
        <strain evidence="2">JCM 19239</strain>
    </source>
</reference>
<keyword evidence="2" id="KW-1185">Reference proteome</keyword>
<protein>
    <submittedName>
        <fullName evidence="1">Uncharacterized protein</fullName>
    </submittedName>
</protein>